<evidence type="ECO:0000259" key="4">
    <source>
        <dbReference type="Pfam" id="PF01301"/>
    </source>
</evidence>
<evidence type="ECO:0000259" key="5">
    <source>
        <dbReference type="Pfam" id="PF21317"/>
    </source>
</evidence>
<dbReference type="FunFam" id="2.60.120.260:FF:000115">
    <property type="entry name" value="Beta-galactosidase"/>
    <property type="match status" value="1"/>
</dbReference>
<keyword evidence="3" id="KW-0326">Glycosidase</keyword>
<name>U3I078_ANAPP</name>
<dbReference type="PANTHER" id="PTHR23421">
    <property type="entry name" value="BETA-GALACTOSIDASE RELATED"/>
    <property type="match status" value="1"/>
</dbReference>
<keyword evidence="8" id="KW-1185">Reference proteome</keyword>
<organism evidence="7 8">
    <name type="scientific">Anas platyrhynchos platyrhynchos</name>
    <name type="common">Northern mallard</name>
    <dbReference type="NCBI Taxonomy" id="8840"/>
    <lineage>
        <taxon>Eukaryota</taxon>
        <taxon>Metazoa</taxon>
        <taxon>Chordata</taxon>
        <taxon>Craniata</taxon>
        <taxon>Vertebrata</taxon>
        <taxon>Euteleostomi</taxon>
        <taxon>Archelosauria</taxon>
        <taxon>Archosauria</taxon>
        <taxon>Dinosauria</taxon>
        <taxon>Saurischia</taxon>
        <taxon>Theropoda</taxon>
        <taxon>Coelurosauria</taxon>
        <taxon>Aves</taxon>
        <taxon>Neognathae</taxon>
        <taxon>Galloanserae</taxon>
        <taxon>Anseriformes</taxon>
        <taxon>Anatidae</taxon>
        <taxon>Anatinae</taxon>
        <taxon>Anas</taxon>
    </lineage>
</organism>
<feature type="domain" description="Beta-galactosidase 1-like first all-beta" evidence="5">
    <location>
        <begin position="180"/>
        <end position="252"/>
    </location>
</feature>
<dbReference type="InterPro" id="IPR031330">
    <property type="entry name" value="Gly_Hdrlase_35_cat"/>
</dbReference>
<comment type="similarity">
    <text evidence="1">Belongs to the glycosyl hydrolase 35 family.</text>
</comment>
<protein>
    <submittedName>
        <fullName evidence="7">Galactosidase beta 1</fullName>
    </submittedName>
</protein>
<dbReference type="Pfam" id="PF21317">
    <property type="entry name" value="BetaGal_ABD_1"/>
    <property type="match status" value="1"/>
</dbReference>
<dbReference type="Pfam" id="PF01301">
    <property type="entry name" value="Glyco_hydro_35"/>
    <property type="match status" value="1"/>
</dbReference>
<dbReference type="SUPFAM" id="SSF51445">
    <property type="entry name" value="(Trans)glycosidases"/>
    <property type="match status" value="1"/>
</dbReference>
<dbReference type="GeneTree" id="ENSGT00950000182942"/>
<dbReference type="PRINTS" id="PR00742">
    <property type="entry name" value="GLHYDRLASE35"/>
</dbReference>
<dbReference type="SUPFAM" id="SSF49785">
    <property type="entry name" value="Galactose-binding domain-like"/>
    <property type="match status" value="1"/>
</dbReference>
<dbReference type="Gene3D" id="3.20.20.80">
    <property type="entry name" value="Glycosidases"/>
    <property type="match status" value="1"/>
</dbReference>
<proteinExistence type="inferred from homology"/>
<dbReference type="GO" id="GO:0004553">
    <property type="term" value="F:hydrolase activity, hydrolyzing O-glycosyl compounds"/>
    <property type="evidence" value="ECO:0007669"/>
    <property type="project" value="InterPro"/>
</dbReference>
<dbReference type="InterPro" id="IPR008979">
    <property type="entry name" value="Galactose-bd-like_sf"/>
</dbReference>
<feature type="domain" description="Beta-galactosidase galactose-binding" evidence="6">
    <location>
        <begin position="281"/>
        <end position="341"/>
    </location>
</feature>
<dbReference type="InterPro" id="IPR048913">
    <property type="entry name" value="BetaGal_gal-bd"/>
</dbReference>
<dbReference type="Proteomes" id="UP000016666">
    <property type="component" value="Chromosome 2"/>
</dbReference>
<evidence type="ECO:0000313" key="7">
    <source>
        <dbReference type="Ensembl" id="ENSAPLP00000000648.2"/>
    </source>
</evidence>
<evidence type="ECO:0000259" key="6">
    <source>
        <dbReference type="Pfam" id="PF21467"/>
    </source>
</evidence>
<evidence type="ECO:0000256" key="2">
    <source>
        <dbReference type="ARBA" id="ARBA00022801"/>
    </source>
</evidence>
<keyword evidence="2" id="KW-0378">Hydrolase</keyword>
<reference evidence="7 8" key="1">
    <citation type="submission" date="2017-10" db="EMBL/GenBank/DDBJ databases">
        <title>A new Pekin duck reference genome.</title>
        <authorList>
            <person name="Hou Z.-C."/>
            <person name="Zhou Z.-K."/>
            <person name="Zhu F."/>
            <person name="Hou S.-S."/>
        </authorList>
    </citation>
    <scope>NUCLEOTIDE SEQUENCE [LARGE SCALE GENOMIC DNA]</scope>
</reference>
<evidence type="ECO:0000256" key="3">
    <source>
        <dbReference type="ARBA" id="ARBA00023295"/>
    </source>
</evidence>
<dbReference type="Pfam" id="PF21467">
    <property type="entry name" value="BetaGal_gal-bd"/>
    <property type="match status" value="1"/>
</dbReference>
<reference evidence="7" key="2">
    <citation type="submission" date="2025-08" db="UniProtKB">
        <authorList>
            <consortium name="Ensembl"/>
        </authorList>
    </citation>
    <scope>IDENTIFICATION</scope>
</reference>
<evidence type="ECO:0000256" key="1">
    <source>
        <dbReference type="ARBA" id="ARBA00009809"/>
    </source>
</evidence>
<accession>U3I078</accession>
<dbReference type="Ensembl" id="ENSAPLT00000001219.2">
    <property type="protein sequence ID" value="ENSAPLP00000000648.2"/>
    <property type="gene ID" value="ENSAPLG00000001019.2"/>
</dbReference>
<sequence length="396" mass="44433">MRTAKVMDVATQFYFHLLIGGNVTAAFLAQRSSEPTGPLVNSEFYTGWLDHWGHRHSVVPAQTIAKTLNEILACGANVNLYMFIGGTNFAYWNGANMPYMPQPTSYDYDAPLSEAGDLTEKYFALREVIGMYNQLPEGIIPPTTSKFAYGKIHLQKVGTVVEFLDRLSPAGPVKSTYPLTFVQIKQVLQGILERDKSLMINITGKAGANMDVLVENMGRVNYGRYNNDFKGLVSNLTLDQDILVEWEIYPLDIDGAVNHSIHGYPDQPERYVGNPLSYETPTFYTGRLLIPGGIPDLPQDTYVNFPGWTKGQIWINGFNLGRYWPARGPQLTLFVPRNILVSSVPNNITVLELEHSPCSTQACEIEFVDKPVINATTLYENVPPPLFFRDMWLSYL</sequence>
<dbReference type="AlphaFoldDB" id="U3I078"/>
<dbReference type="HOGENOM" id="CLU_007853_7_2_1"/>
<evidence type="ECO:0000313" key="8">
    <source>
        <dbReference type="Proteomes" id="UP000016666"/>
    </source>
</evidence>
<reference evidence="7" key="3">
    <citation type="submission" date="2025-09" db="UniProtKB">
        <authorList>
            <consortium name="Ensembl"/>
        </authorList>
    </citation>
    <scope>IDENTIFICATION</scope>
</reference>
<dbReference type="InterPro" id="IPR001944">
    <property type="entry name" value="Glycoside_Hdrlase_35"/>
</dbReference>
<feature type="domain" description="Glycoside hydrolase 35 catalytic" evidence="4">
    <location>
        <begin position="22"/>
        <end position="131"/>
    </location>
</feature>
<dbReference type="InterPro" id="IPR017853">
    <property type="entry name" value="GH"/>
</dbReference>
<dbReference type="GO" id="GO:0005975">
    <property type="term" value="P:carbohydrate metabolic process"/>
    <property type="evidence" value="ECO:0007669"/>
    <property type="project" value="InterPro"/>
</dbReference>
<dbReference type="Gene3D" id="2.60.120.260">
    <property type="entry name" value="Galactose-binding domain-like"/>
    <property type="match status" value="3"/>
</dbReference>
<dbReference type="InterPro" id="IPR048912">
    <property type="entry name" value="BetaGal1-like_ABD1"/>
</dbReference>
<gene>
    <name evidence="7" type="primary">GLB1</name>
</gene>